<dbReference type="GeneID" id="54279291"/>
<evidence type="ECO:0000313" key="2">
    <source>
        <dbReference type="EMBL" id="KAF2016656.1"/>
    </source>
</evidence>
<keyword evidence="3" id="KW-1185">Reference proteome</keyword>
<gene>
    <name evidence="2" type="ORF">BU24DRAFT_207474</name>
</gene>
<dbReference type="RefSeq" id="XP_033384995.1">
    <property type="nucleotide sequence ID" value="XM_033521894.1"/>
</dbReference>
<dbReference type="EMBL" id="ML978069">
    <property type="protein sequence ID" value="KAF2016656.1"/>
    <property type="molecule type" value="Genomic_DNA"/>
</dbReference>
<feature type="region of interest" description="Disordered" evidence="1">
    <location>
        <begin position="1"/>
        <end position="114"/>
    </location>
</feature>
<accession>A0A6A5XUQ4</accession>
<evidence type="ECO:0000313" key="3">
    <source>
        <dbReference type="Proteomes" id="UP000799778"/>
    </source>
</evidence>
<feature type="compositionally biased region" description="Pro residues" evidence="1">
    <location>
        <begin position="87"/>
        <end position="109"/>
    </location>
</feature>
<evidence type="ECO:0000256" key="1">
    <source>
        <dbReference type="SAM" id="MobiDB-lite"/>
    </source>
</evidence>
<proteinExistence type="predicted"/>
<reference evidence="2" key="1">
    <citation type="journal article" date="2020" name="Stud. Mycol.">
        <title>101 Dothideomycetes genomes: a test case for predicting lifestyles and emergence of pathogens.</title>
        <authorList>
            <person name="Haridas S."/>
            <person name="Albert R."/>
            <person name="Binder M."/>
            <person name="Bloem J."/>
            <person name="Labutti K."/>
            <person name="Salamov A."/>
            <person name="Andreopoulos B."/>
            <person name="Baker S."/>
            <person name="Barry K."/>
            <person name="Bills G."/>
            <person name="Bluhm B."/>
            <person name="Cannon C."/>
            <person name="Castanera R."/>
            <person name="Culley D."/>
            <person name="Daum C."/>
            <person name="Ezra D."/>
            <person name="Gonzalez J."/>
            <person name="Henrissat B."/>
            <person name="Kuo A."/>
            <person name="Liang C."/>
            <person name="Lipzen A."/>
            <person name="Lutzoni F."/>
            <person name="Magnuson J."/>
            <person name="Mondo S."/>
            <person name="Nolan M."/>
            <person name="Ohm R."/>
            <person name="Pangilinan J."/>
            <person name="Park H.-J."/>
            <person name="Ramirez L."/>
            <person name="Alfaro M."/>
            <person name="Sun H."/>
            <person name="Tritt A."/>
            <person name="Yoshinaga Y."/>
            <person name="Zwiers L.-H."/>
            <person name="Turgeon B."/>
            <person name="Goodwin S."/>
            <person name="Spatafora J."/>
            <person name="Crous P."/>
            <person name="Grigoriev I."/>
        </authorList>
    </citation>
    <scope>NUCLEOTIDE SEQUENCE</scope>
    <source>
        <strain evidence="2">CBS 175.79</strain>
    </source>
</reference>
<dbReference type="AlphaFoldDB" id="A0A6A5XUQ4"/>
<feature type="compositionally biased region" description="Polar residues" evidence="1">
    <location>
        <begin position="68"/>
        <end position="77"/>
    </location>
</feature>
<dbReference type="Proteomes" id="UP000799778">
    <property type="component" value="Unassembled WGS sequence"/>
</dbReference>
<name>A0A6A5XUQ4_9PLEO</name>
<organism evidence="2 3">
    <name type="scientific">Aaosphaeria arxii CBS 175.79</name>
    <dbReference type="NCBI Taxonomy" id="1450172"/>
    <lineage>
        <taxon>Eukaryota</taxon>
        <taxon>Fungi</taxon>
        <taxon>Dikarya</taxon>
        <taxon>Ascomycota</taxon>
        <taxon>Pezizomycotina</taxon>
        <taxon>Dothideomycetes</taxon>
        <taxon>Pleosporomycetidae</taxon>
        <taxon>Pleosporales</taxon>
        <taxon>Pleosporales incertae sedis</taxon>
        <taxon>Aaosphaeria</taxon>
    </lineage>
</organism>
<protein>
    <submittedName>
        <fullName evidence="2">Uncharacterized protein</fullName>
    </submittedName>
</protein>
<sequence>MLHHHDSRPSATTCMHEIEDSQPTSPSNQPHHKTTIPNPIGHPDQITDQFLTNHDLETSKNRSFVVPLTTSKQQPKSHGTGKAVQHPNPPQPLQPTASPPSLPRLPPDSPGRSLARSPAFAFTLCNSNIRLSRIHPRI</sequence>